<evidence type="ECO:0000313" key="2">
    <source>
        <dbReference type="EMBL" id="KAJ8542803.1"/>
    </source>
</evidence>
<reference evidence="3" key="1">
    <citation type="journal article" date="2023" name="Proc. Natl. Acad. Sci. U.S.A.">
        <title>Genomic and structural basis for evolution of tropane alkaloid biosynthesis.</title>
        <authorList>
            <person name="Wanga Y.-J."/>
            <person name="Taina T."/>
            <person name="Yua J.-Y."/>
            <person name="Lia J."/>
            <person name="Xua B."/>
            <person name="Chenc J."/>
            <person name="D'Auriad J.C."/>
            <person name="Huanga J.-P."/>
            <person name="Huanga S.-X."/>
        </authorList>
    </citation>
    <scope>NUCLEOTIDE SEQUENCE [LARGE SCALE GENOMIC DNA]</scope>
    <source>
        <strain evidence="3">cv. KIB-2019</strain>
    </source>
</reference>
<feature type="domain" description="25S rRNA (uridine-N(3))-methyltransferase BMT5-like" evidence="1">
    <location>
        <begin position="22"/>
        <end position="187"/>
    </location>
</feature>
<proteinExistence type="predicted"/>
<organism evidence="2 3">
    <name type="scientific">Anisodus acutangulus</name>
    <dbReference type="NCBI Taxonomy" id="402998"/>
    <lineage>
        <taxon>Eukaryota</taxon>
        <taxon>Viridiplantae</taxon>
        <taxon>Streptophyta</taxon>
        <taxon>Embryophyta</taxon>
        <taxon>Tracheophyta</taxon>
        <taxon>Spermatophyta</taxon>
        <taxon>Magnoliopsida</taxon>
        <taxon>eudicotyledons</taxon>
        <taxon>Gunneridae</taxon>
        <taxon>Pentapetalae</taxon>
        <taxon>asterids</taxon>
        <taxon>lamiids</taxon>
        <taxon>Solanales</taxon>
        <taxon>Solanaceae</taxon>
        <taxon>Solanoideae</taxon>
        <taxon>Hyoscyameae</taxon>
        <taxon>Anisodus</taxon>
    </lineage>
</organism>
<dbReference type="GO" id="GO:0005737">
    <property type="term" value="C:cytoplasm"/>
    <property type="evidence" value="ECO:0007669"/>
    <property type="project" value="TreeGrafter"/>
</dbReference>
<dbReference type="Pfam" id="PF10354">
    <property type="entry name" value="BMT5-like"/>
    <property type="match status" value="1"/>
</dbReference>
<sequence length="396" mass="46122">MVIINEEEEKKIQHYSSFHQILLVGEGDFSFSLCLAHSFGSAYNIVASSLQSYDEVIKMYKNGKSNLEKLKALRASVFHGVDARKMQHHCDLSNRKFHRIIYNFPHAGFHGSEDNNHHIQRHKNLVGSFFGSAKRMLRVDGEIHVNHKTTPPYDLWDLVGLGKGNSLMCIDCAEFKIENYPGYNNKRGAGPKCDEPFNLGECQTFIFKFNPSRKNVPMKKQKKCNLDAPSQKFQKVPNSISPPIYSFQQQRSWIDSRNPPTYVNEMNGFPSYAGLPTRHDSRSDFFRIFKGYFSYIQETFGRKDVDVELFVRQALHRDALMFRTETGRPDEDYMKVLEELHIWSRSRIQSLQQKLRDLNRRVFEQHGRYGILPIEYVNTIKPLYNNVVCSDSFWLL</sequence>
<dbReference type="GO" id="GO:0070475">
    <property type="term" value="P:rRNA base methylation"/>
    <property type="evidence" value="ECO:0007669"/>
    <property type="project" value="InterPro"/>
</dbReference>
<keyword evidence="3" id="KW-1185">Reference proteome</keyword>
<gene>
    <name evidence="2" type="ORF">K7X08_005326</name>
</gene>
<evidence type="ECO:0000313" key="3">
    <source>
        <dbReference type="Proteomes" id="UP001152561"/>
    </source>
</evidence>
<dbReference type="AlphaFoldDB" id="A0A9Q1LS65"/>
<dbReference type="EMBL" id="JAJAGQ010000014">
    <property type="protein sequence ID" value="KAJ8542803.1"/>
    <property type="molecule type" value="Genomic_DNA"/>
</dbReference>
<dbReference type="PANTHER" id="PTHR11538">
    <property type="entry name" value="PHENYLALANYL-TRNA SYNTHETASE"/>
    <property type="match status" value="1"/>
</dbReference>
<evidence type="ECO:0000259" key="1">
    <source>
        <dbReference type="Pfam" id="PF10354"/>
    </source>
</evidence>
<comment type="caution">
    <text evidence="2">The sequence shown here is derived from an EMBL/GenBank/DDBJ whole genome shotgun (WGS) entry which is preliminary data.</text>
</comment>
<dbReference type="OrthoDB" id="273345at2759"/>
<dbReference type="InterPro" id="IPR019446">
    <property type="entry name" value="BMT5-like"/>
</dbReference>
<dbReference type="Proteomes" id="UP001152561">
    <property type="component" value="Unassembled WGS sequence"/>
</dbReference>
<name>A0A9Q1LS65_9SOLA</name>
<dbReference type="PANTHER" id="PTHR11538:SF26">
    <property type="entry name" value="FERREDOXIN-FOLD ANTICODON-BINDING DOMAIN-CONTAINING PROTEIN 1"/>
    <property type="match status" value="1"/>
</dbReference>
<accession>A0A9Q1LS65</accession>
<protein>
    <recommendedName>
        <fullName evidence="1">25S rRNA (uridine-N(3))-methyltransferase BMT5-like domain-containing protein</fullName>
    </recommendedName>
</protein>
<dbReference type="GO" id="GO:0070042">
    <property type="term" value="F:rRNA (uridine-N3-)-methyltransferase activity"/>
    <property type="evidence" value="ECO:0007669"/>
    <property type="project" value="InterPro"/>
</dbReference>